<evidence type="ECO:0000313" key="2">
    <source>
        <dbReference type="EMBL" id="RIX34874.1"/>
    </source>
</evidence>
<evidence type="ECO:0000313" key="3">
    <source>
        <dbReference type="Proteomes" id="UP000285278"/>
    </source>
</evidence>
<evidence type="ECO:0000256" key="1">
    <source>
        <dbReference type="SAM" id="MobiDB-lite"/>
    </source>
</evidence>
<protein>
    <recommendedName>
        <fullName evidence="4">PPE domain-containing protein</fullName>
    </recommendedName>
</protein>
<accession>A0A418Q728</accession>
<evidence type="ECO:0008006" key="4">
    <source>
        <dbReference type="Google" id="ProtNLM"/>
    </source>
</evidence>
<dbReference type="OrthoDB" id="4426878at2"/>
<dbReference type="EMBL" id="QXJK01000005">
    <property type="protein sequence ID" value="RIX34874.1"/>
    <property type="molecule type" value="Genomic_DNA"/>
</dbReference>
<sequence length="498" mass="49459">MGKNIGWVTTHLRQQTDCLDDQERDNQHSFDSINSDAPRCEDLSTMMADTRPQDTIHNFMYTDPVTAAEATMPLQALIAAFSTDDAAPLAISNDWAKASTRLSSIMDQLDAAGRQLSATTIGTSFDMAREAIDSVVRTGRIVAANAQIMSATVAQFPTIRTANLAALHAIEASTATITDPAAKLAAEQSAVATFVSTQLQPSLELVRPPIMNLGVPIVGHTGGGVLTTSTVGQGSTVTPISQITGLTTTVASTATHAFGQAADAAAGSAGRGNDAAVATSVAQPAPAASTPQAPSVTGTEPTAPAASGGIASPAGSPVVSPQSAGGLMTPASAGGVGATGGGVASQPGVVTDGGGRASGQRSASSPALSFGGQGVGRGGVGQRLPQLPQHARQAVMAREVSRQMAQRFSTGTGSGPGAGMGGGSAAGVVGQRGGFGRASGASGFGTGAGAGFGAGGRAASRSGGGRSAAGFKFGPEDRAYFTRLLMGKSAKTVRKVIR</sequence>
<keyword evidence="3" id="KW-1185">Reference proteome</keyword>
<feature type="compositionally biased region" description="Low complexity" evidence="1">
    <location>
        <begin position="277"/>
        <end position="317"/>
    </location>
</feature>
<dbReference type="AlphaFoldDB" id="A0A418Q728"/>
<feature type="compositionally biased region" description="Gly residues" evidence="1">
    <location>
        <begin position="334"/>
        <end position="343"/>
    </location>
</feature>
<feature type="compositionally biased region" description="Gly residues" evidence="1">
    <location>
        <begin position="371"/>
        <end position="381"/>
    </location>
</feature>
<feature type="compositionally biased region" description="Gly residues" evidence="1">
    <location>
        <begin position="412"/>
        <end position="425"/>
    </location>
</feature>
<feature type="region of interest" description="Disordered" evidence="1">
    <location>
        <begin position="277"/>
        <end position="425"/>
    </location>
</feature>
<proteinExistence type="predicted"/>
<comment type="caution">
    <text evidence="2">The sequence shown here is derived from an EMBL/GenBank/DDBJ whole genome shotgun (WGS) entry which is preliminary data.</text>
</comment>
<gene>
    <name evidence="2" type="ORF">D3M95_06080</name>
</gene>
<organism evidence="2 3">
    <name type="scientific">Corynebacterium falsenii</name>
    <dbReference type="NCBI Taxonomy" id="108486"/>
    <lineage>
        <taxon>Bacteria</taxon>
        <taxon>Bacillati</taxon>
        <taxon>Actinomycetota</taxon>
        <taxon>Actinomycetes</taxon>
        <taxon>Mycobacteriales</taxon>
        <taxon>Corynebacteriaceae</taxon>
        <taxon>Corynebacterium</taxon>
    </lineage>
</organism>
<dbReference type="Proteomes" id="UP000285278">
    <property type="component" value="Unassembled WGS sequence"/>
</dbReference>
<reference evidence="2 3" key="1">
    <citation type="submission" date="2018-09" db="EMBL/GenBank/DDBJ databases">
        <title>Optimization and identification of Corynebacterium falsenii FN1-14 from fish paste.</title>
        <authorList>
            <person name="Daroonpunt R."/>
            <person name="Tanasupawat S."/>
        </authorList>
    </citation>
    <scope>NUCLEOTIDE SEQUENCE [LARGE SCALE GENOMIC DNA]</scope>
    <source>
        <strain evidence="2 3">FN1-14</strain>
    </source>
</reference>
<name>A0A418Q728_9CORY</name>
<dbReference type="RefSeq" id="WP_119664734.1">
    <property type="nucleotide sequence ID" value="NZ_QXJK01000005.1"/>
</dbReference>